<feature type="non-terminal residue" evidence="1">
    <location>
        <position position="1"/>
    </location>
</feature>
<evidence type="ECO:0000313" key="2">
    <source>
        <dbReference type="Proteomes" id="UP000789342"/>
    </source>
</evidence>
<name>A0A9N9IW99_9GLOM</name>
<organism evidence="1 2">
    <name type="scientific">Acaulospora morrowiae</name>
    <dbReference type="NCBI Taxonomy" id="94023"/>
    <lineage>
        <taxon>Eukaryota</taxon>
        <taxon>Fungi</taxon>
        <taxon>Fungi incertae sedis</taxon>
        <taxon>Mucoromycota</taxon>
        <taxon>Glomeromycotina</taxon>
        <taxon>Glomeromycetes</taxon>
        <taxon>Diversisporales</taxon>
        <taxon>Acaulosporaceae</taxon>
        <taxon>Acaulospora</taxon>
    </lineage>
</organism>
<keyword evidence="2" id="KW-1185">Reference proteome</keyword>
<reference evidence="1" key="1">
    <citation type="submission" date="2021-06" db="EMBL/GenBank/DDBJ databases">
        <authorList>
            <person name="Kallberg Y."/>
            <person name="Tangrot J."/>
            <person name="Rosling A."/>
        </authorList>
    </citation>
    <scope>NUCLEOTIDE SEQUENCE</scope>
    <source>
        <strain evidence="1">CL551</strain>
    </source>
</reference>
<comment type="caution">
    <text evidence="1">The sequence shown here is derived from an EMBL/GenBank/DDBJ whole genome shotgun (WGS) entry which is preliminary data.</text>
</comment>
<protein>
    <submittedName>
        <fullName evidence="1">8752_t:CDS:1</fullName>
    </submittedName>
</protein>
<dbReference type="EMBL" id="CAJVPV010036125">
    <property type="protein sequence ID" value="CAG8752651.1"/>
    <property type="molecule type" value="Genomic_DNA"/>
</dbReference>
<gene>
    <name evidence="1" type="ORF">AMORRO_LOCUS15409</name>
</gene>
<proteinExistence type="predicted"/>
<dbReference type="AlphaFoldDB" id="A0A9N9IW99"/>
<evidence type="ECO:0000313" key="1">
    <source>
        <dbReference type="EMBL" id="CAG8752651.1"/>
    </source>
</evidence>
<dbReference type="Proteomes" id="UP000789342">
    <property type="component" value="Unassembled WGS sequence"/>
</dbReference>
<dbReference type="OrthoDB" id="10394035at2759"/>
<accession>A0A9N9IW99</accession>
<sequence length="90" mass="10229">SSPSTVYKVKLNAMVVPNDGTIKNDFITVSIPYNQNFCSLKKEVLKHTSFQNFGEDQITVGKLNDEAEIEEVFEKYNKEREIRKVGVTEG</sequence>
<feature type="non-terminal residue" evidence="1">
    <location>
        <position position="90"/>
    </location>
</feature>